<keyword evidence="3" id="KW-1185">Reference proteome</keyword>
<dbReference type="AlphaFoldDB" id="A0A225UYL0"/>
<comment type="caution">
    <text evidence="2">The sequence shown here is derived from an EMBL/GenBank/DDBJ whole genome shotgun (WGS) entry which is preliminary data.</text>
</comment>
<dbReference type="Proteomes" id="UP000198211">
    <property type="component" value="Unassembled WGS sequence"/>
</dbReference>
<proteinExistence type="predicted"/>
<feature type="compositionally biased region" description="Polar residues" evidence="1">
    <location>
        <begin position="32"/>
        <end position="43"/>
    </location>
</feature>
<feature type="region of interest" description="Disordered" evidence="1">
    <location>
        <begin position="32"/>
        <end position="68"/>
    </location>
</feature>
<accession>A0A225UYL0</accession>
<reference evidence="3" key="1">
    <citation type="submission" date="2017-03" db="EMBL/GenBank/DDBJ databases">
        <title>Phytopthora megakarya and P. palmivora, two closely related causual agents of cacao black pod achieved similar genome size and gene model numbers by different mechanisms.</title>
        <authorList>
            <person name="Ali S."/>
            <person name="Shao J."/>
            <person name="Larry D.J."/>
            <person name="Kronmiller B."/>
            <person name="Shen D."/>
            <person name="Strem M.D."/>
            <person name="Melnick R.L."/>
            <person name="Guiltinan M.J."/>
            <person name="Tyler B.M."/>
            <person name="Meinhardt L.W."/>
            <person name="Bailey B.A."/>
        </authorList>
    </citation>
    <scope>NUCLEOTIDE SEQUENCE [LARGE SCALE GENOMIC DNA]</scope>
    <source>
        <strain evidence="3">zdho120</strain>
    </source>
</reference>
<organism evidence="2 3">
    <name type="scientific">Phytophthora megakarya</name>
    <dbReference type="NCBI Taxonomy" id="4795"/>
    <lineage>
        <taxon>Eukaryota</taxon>
        <taxon>Sar</taxon>
        <taxon>Stramenopiles</taxon>
        <taxon>Oomycota</taxon>
        <taxon>Peronosporomycetes</taxon>
        <taxon>Peronosporales</taxon>
        <taxon>Peronosporaceae</taxon>
        <taxon>Phytophthora</taxon>
    </lineage>
</organism>
<sequence>MNRVFEILVPTLDSFHLEGDQAAVLTDEIDDSTTNTKISGGQHNDTRDVAVGQNDEQGENDMKWEDVDHTSPGIDADYYLLQGSYTGSALRSENSRSHVGHVEPPQHQRTLPGTAWSLGDVSPPVSTIPGRTRGQVCQETSACYFRGYKYARAWVSSKKISYRCSHWRQGCSGTMAFFIRTMGYTAGRRHTCRNVDVAGTSLIDVTSAMKDRVDTLAIAQVTLPVRRIWEAVWGEFYGADNDHIVRGLAESQVLRRVYQARSRYFSGDVHDASKSRHFPRRQTKLSPFSSFITLR</sequence>
<protein>
    <recommendedName>
        <fullName evidence="4">FLYWCH-type domain-containing protein</fullName>
    </recommendedName>
</protein>
<dbReference type="OrthoDB" id="112883at2759"/>
<evidence type="ECO:0000313" key="2">
    <source>
        <dbReference type="EMBL" id="OWY98023.1"/>
    </source>
</evidence>
<evidence type="ECO:0000313" key="3">
    <source>
        <dbReference type="Proteomes" id="UP000198211"/>
    </source>
</evidence>
<gene>
    <name evidence="2" type="ORF">PHMEG_00031318</name>
</gene>
<evidence type="ECO:0008006" key="4">
    <source>
        <dbReference type="Google" id="ProtNLM"/>
    </source>
</evidence>
<dbReference type="EMBL" id="NBNE01009835">
    <property type="protein sequence ID" value="OWY98023.1"/>
    <property type="molecule type" value="Genomic_DNA"/>
</dbReference>
<evidence type="ECO:0000256" key="1">
    <source>
        <dbReference type="SAM" id="MobiDB-lite"/>
    </source>
</evidence>
<name>A0A225UYL0_9STRA</name>